<feature type="domain" description="ABC transporter" evidence="8">
    <location>
        <begin position="342"/>
        <end position="589"/>
    </location>
</feature>
<evidence type="ECO:0000256" key="1">
    <source>
        <dbReference type="ARBA" id="ARBA00004651"/>
    </source>
</evidence>
<feature type="transmembrane region" description="Helical" evidence="7">
    <location>
        <begin position="27"/>
        <end position="47"/>
    </location>
</feature>
<reference evidence="11" key="1">
    <citation type="journal article" date="2019" name="Int. J. Syst. Evol. Microbiol.">
        <title>The Global Catalogue of Microorganisms (GCM) 10K type strain sequencing project: providing services to taxonomists for standard genome sequencing and annotation.</title>
        <authorList>
            <consortium name="The Broad Institute Genomics Platform"/>
            <consortium name="The Broad Institute Genome Sequencing Center for Infectious Disease"/>
            <person name="Wu L."/>
            <person name="Ma J."/>
        </authorList>
    </citation>
    <scope>NUCLEOTIDE SEQUENCE [LARGE SCALE GENOMIC DNA]</scope>
    <source>
        <strain evidence="11">TBRC 5832</strain>
    </source>
</reference>
<comment type="caution">
    <text evidence="10">The sequence shown here is derived from an EMBL/GenBank/DDBJ whole genome shotgun (WGS) entry which is preliminary data.</text>
</comment>
<organism evidence="10 11">
    <name type="scientific">Actinoplanes subglobosus</name>
    <dbReference type="NCBI Taxonomy" id="1547892"/>
    <lineage>
        <taxon>Bacteria</taxon>
        <taxon>Bacillati</taxon>
        <taxon>Actinomycetota</taxon>
        <taxon>Actinomycetes</taxon>
        <taxon>Micromonosporales</taxon>
        <taxon>Micromonosporaceae</taxon>
        <taxon>Actinoplanes</taxon>
    </lineage>
</organism>
<proteinExistence type="predicted"/>
<keyword evidence="4 10" id="KW-0067">ATP-binding</keyword>
<gene>
    <name evidence="10" type="ORF">ACFO0C_29075</name>
</gene>
<dbReference type="EMBL" id="JBHSBL010000019">
    <property type="protein sequence ID" value="MFC4069004.1"/>
    <property type="molecule type" value="Genomic_DNA"/>
</dbReference>
<sequence length="595" mass="63488">MRDLIRGAREVLAAIWRRHRGKTIGSILLMVAGAAAAPLIAAALAVMTDAVVAGDSADATRAGLLVAALAVAVLTFAHFAHVFYFDLADLAELDFQQRLIGLSHGTAGIHHHEDAAQADTLSVLEQDSRQFQGAIEALLNTLGLLIASGVTAVLLARLHPVLLLLPLAAIPPLLCGRWAERRIDRSRTAAAEPTRVALNLFRLATSADTAGELRVFRLQKELRDRHGVLWDRAGDRLWHGRLTGALLTVAGQLVFAAAYIAAVLLVVASAVRGDRSVGDVVLVIVLAAQVSQQVTQAVTLLETLQRTASTYRRLGELETFVRERSGGPAGVVEPPDRLREGITFDGVGFTYPGTGTAVLRDVDLTLPAGATVAIVGENGAGKSTLVKLLCGFYRPTAGRITVDGYDLAGLSVTGWRERIAAGFQDFVRFELVARETVGIGDLPRIDSSDDVLAGLGRAHATDVLDRLDSGLETQLGKSWTDGAELSGGQWQKLALGRALMRPRPLLLVLDEPTSALDPQAEHDLFQRYSEQSRRVAAGNGGITVLVSHRFSTVRMADLILVVSGGEIVERGDHAALMAARGVYAELFGLQAAAYR</sequence>
<dbReference type="InterPro" id="IPR011527">
    <property type="entry name" value="ABC1_TM_dom"/>
</dbReference>
<evidence type="ECO:0000256" key="5">
    <source>
        <dbReference type="ARBA" id="ARBA00022989"/>
    </source>
</evidence>
<dbReference type="PROSITE" id="PS50893">
    <property type="entry name" value="ABC_TRANSPORTER_2"/>
    <property type="match status" value="1"/>
</dbReference>
<evidence type="ECO:0000256" key="2">
    <source>
        <dbReference type="ARBA" id="ARBA00022692"/>
    </source>
</evidence>
<dbReference type="SUPFAM" id="SSF90123">
    <property type="entry name" value="ABC transporter transmembrane region"/>
    <property type="match status" value="1"/>
</dbReference>
<dbReference type="Proteomes" id="UP001595867">
    <property type="component" value="Unassembled WGS sequence"/>
</dbReference>
<keyword evidence="3" id="KW-0547">Nucleotide-binding</keyword>
<dbReference type="PROSITE" id="PS50929">
    <property type="entry name" value="ABC_TM1F"/>
    <property type="match status" value="1"/>
</dbReference>
<keyword evidence="6 7" id="KW-0472">Membrane</keyword>
<keyword evidence="11" id="KW-1185">Reference proteome</keyword>
<dbReference type="Pfam" id="PF00005">
    <property type="entry name" value="ABC_tran"/>
    <property type="match status" value="1"/>
</dbReference>
<evidence type="ECO:0000256" key="7">
    <source>
        <dbReference type="SAM" id="Phobius"/>
    </source>
</evidence>
<dbReference type="InterPro" id="IPR017871">
    <property type="entry name" value="ABC_transporter-like_CS"/>
</dbReference>
<evidence type="ECO:0000259" key="8">
    <source>
        <dbReference type="PROSITE" id="PS50893"/>
    </source>
</evidence>
<evidence type="ECO:0000259" key="9">
    <source>
        <dbReference type="PROSITE" id="PS50929"/>
    </source>
</evidence>
<name>A0ABV8IYH8_9ACTN</name>
<dbReference type="InterPro" id="IPR039421">
    <property type="entry name" value="Type_1_exporter"/>
</dbReference>
<dbReference type="GO" id="GO:0005524">
    <property type="term" value="F:ATP binding"/>
    <property type="evidence" value="ECO:0007669"/>
    <property type="project" value="UniProtKB-KW"/>
</dbReference>
<protein>
    <submittedName>
        <fullName evidence="10">ABC transporter ATP-binding protein</fullName>
    </submittedName>
</protein>
<dbReference type="PROSITE" id="PS00211">
    <property type="entry name" value="ABC_TRANSPORTER_1"/>
    <property type="match status" value="1"/>
</dbReference>
<dbReference type="InterPro" id="IPR003439">
    <property type="entry name" value="ABC_transporter-like_ATP-bd"/>
</dbReference>
<dbReference type="RefSeq" id="WP_378069882.1">
    <property type="nucleotide sequence ID" value="NZ_JBHSBL010000019.1"/>
</dbReference>
<comment type="subcellular location">
    <subcellularLocation>
        <location evidence="1">Cell membrane</location>
        <topology evidence="1">Multi-pass membrane protein</topology>
    </subcellularLocation>
</comment>
<dbReference type="InterPro" id="IPR027417">
    <property type="entry name" value="P-loop_NTPase"/>
</dbReference>
<evidence type="ECO:0000256" key="6">
    <source>
        <dbReference type="ARBA" id="ARBA00023136"/>
    </source>
</evidence>
<dbReference type="SUPFAM" id="SSF52540">
    <property type="entry name" value="P-loop containing nucleoside triphosphate hydrolases"/>
    <property type="match status" value="1"/>
</dbReference>
<feature type="domain" description="ABC transmembrane type-1" evidence="9">
    <location>
        <begin position="24"/>
        <end position="306"/>
    </location>
</feature>
<dbReference type="InterPro" id="IPR003593">
    <property type="entry name" value="AAA+_ATPase"/>
</dbReference>
<keyword evidence="5 7" id="KW-1133">Transmembrane helix</keyword>
<evidence type="ECO:0000313" key="10">
    <source>
        <dbReference type="EMBL" id="MFC4069004.1"/>
    </source>
</evidence>
<keyword evidence="2 7" id="KW-0812">Transmembrane</keyword>
<dbReference type="InterPro" id="IPR036640">
    <property type="entry name" value="ABC1_TM_sf"/>
</dbReference>
<dbReference type="Gene3D" id="3.40.50.300">
    <property type="entry name" value="P-loop containing nucleotide triphosphate hydrolases"/>
    <property type="match status" value="1"/>
</dbReference>
<feature type="transmembrane region" description="Helical" evidence="7">
    <location>
        <begin position="242"/>
        <end position="267"/>
    </location>
</feature>
<dbReference type="PANTHER" id="PTHR24221:SF646">
    <property type="entry name" value="HAEMOLYSIN SECRETION ATP-BINDING PROTEIN"/>
    <property type="match status" value="1"/>
</dbReference>
<evidence type="ECO:0000256" key="3">
    <source>
        <dbReference type="ARBA" id="ARBA00022741"/>
    </source>
</evidence>
<dbReference type="SMART" id="SM00382">
    <property type="entry name" value="AAA"/>
    <property type="match status" value="1"/>
</dbReference>
<accession>A0ABV8IYH8</accession>
<feature type="transmembrane region" description="Helical" evidence="7">
    <location>
        <begin position="161"/>
        <end position="179"/>
    </location>
</feature>
<dbReference type="PANTHER" id="PTHR24221">
    <property type="entry name" value="ATP-BINDING CASSETTE SUB-FAMILY B"/>
    <property type="match status" value="1"/>
</dbReference>
<feature type="transmembrane region" description="Helical" evidence="7">
    <location>
        <begin position="62"/>
        <end position="85"/>
    </location>
</feature>
<evidence type="ECO:0000256" key="4">
    <source>
        <dbReference type="ARBA" id="ARBA00022840"/>
    </source>
</evidence>
<dbReference type="Gene3D" id="1.20.1560.10">
    <property type="entry name" value="ABC transporter type 1, transmembrane domain"/>
    <property type="match status" value="1"/>
</dbReference>
<feature type="transmembrane region" description="Helical" evidence="7">
    <location>
        <begin position="137"/>
        <end position="155"/>
    </location>
</feature>
<evidence type="ECO:0000313" key="11">
    <source>
        <dbReference type="Proteomes" id="UP001595867"/>
    </source>
</evidence>